<sequence>QRRVAMPAAKEDSWAFQEIGTPFPDDPVRIPAQQNMYVALWYKFGKPVHGRAWNNDGVVECSFAYSKVELTGKRDLGGQIQILTYKGDYNSNGYWYQWLPLKVRDEQRKDLELVRCGQSTPVMMKTKDGKDLLGFLDLGVEEAKVGNAGKSEGCAGGDTKNLLGIFRTLSPPPTGVMTYDDIWCDTKYRNPFPPAAMLADNRPLTTDNGGKSNQYVALWYKHGEPVFGRAYPDEAGKVLATFGQNNQENSGQEIGSFQMLCTPPPGSEGLNYQWRPYSQSKTDGFVPVHVGDCTPCILKDGAHELCGNINTAKERATAGWNGKEKVIEGPKCAPLLVLCKKSLEKGRDSATGGPPGRENVTYPLPPPPLPPFFLYPAPF</sequence>
<dbReference type="Proteomes" id="UP001432027">
    <property type="component" value="Unassembled WGS sequence"/>
</dbReference>
<evidence type="ECO:0000313" key="3">
    <source>
        <dbReference type="Proteomes" id="UP001432027"/>
    </source>
</evidence>
<dbReference type="PANTHER" id="PTHR31578">
    <property type="entry name" value="PROTEIN CBG21223-RELATED"/>
    <property type="match status" value="1"/>
</dbReference>
<reference evidence="2" key="1">
    <citation type="submission" date="2023-10" db="EMBL/GenBank/DDBJ databases">
        <title>Genome assembly of Pristionchus species.</title>
        <authorList>
            <person name="Yoshida K."/>
            <person name="Sommer R.J."/>
        </authorList>
    </citation>
    <scope>NUCLEOTIDE SEQUENCE</scope>
    <source>
        <strain evidence="2">RS0144</strain>
    </source>
</reference>
<dbReference type="AlphaFoldDB" id="A0AAV5UFB8"/>
<comment type="caution">
    <text evidence="2">The sequence shown here is derived from an EMBL/GenBank/DDBJ whole genome shotgun (WGS) entry which is preliminary data.</text>
</comment>
<evidence type="ECO:0000256" key="1">
    <source>
        <dbReference type="SAM" id="MobiDB-lite"/>
    </source>
</evidence>
<evidence type="ECO:0000313" key="2">
    <source>
        <dbReference type="EMBL" id="GMT05681.1"/>
    </source>
</evidence>
<dbReference type="EMBL" id="BTSX01000006">
    <property type="protein sequence ID" value="GMT05681.1"/>
    <property type="molecule type" value="Genomic_DNA"/>
</dbReference>
<dbReference type="SUPFAM" id="SSF141739">
    <property type="entry name" value="MFPT repeat-like"/>
    <property type="match status" value="2"/>
</dbReference>
<feature type="region of interest" description="Disordered" evidence="1">
    <location>
        <begin position="347"/>
        <end position="367"/>
    </location>
</feature>
<dbReference type="Pfam" id="PF12150">
    <property type="entry name" value="MFP2b"/>
    <property type="match status" value="2"/>
</dbReference>
<proteinExistence type="predicted"/>
<accession>A0AAV5UFB8</accession>
<feature type="non-terminal residue" evidence="2">
    <location>
        <position position="379"/>
    </location>
</feature>
<keyword evidence="3" id="KW-1185">Reference proteome</keyword>
<dbReference type="PANTHER" id="PTHR31578:SF3">
    <property type="entry name" value="NEMATODE SPECIFIC PEPTIDE FAMILY"/>
    <property type="match status" value="1"/>
</dbReference>
<dbReference type="InterPro" id="IPR021010">
    <property type="entry name" value="Cytosolic_motility_protein"/>
</dbReference>
<organism evidence="2 3">
    <name type="scientific">Pristionchus entomophagus</name>
    <dbReference type="NCBI Taxonomy" id="358040"/>
    <lineage>
        <taxon>Eukaryota</taxon>
        <taxon>Metazoa</taxon>
        <taxon>Ecdysozoa</taxon>
        <taxon>Nematoda</taxon>
        <taxon>Chromadorea</taxon>
        <taxon>Rhabditida</taxon>
        <taxon>Rhabditina</taxon>
        <taxon>Diplogasteromorpha</taxon>
        <taxon>Diplogasteroidea</taxon>
        <taxon>Neodiplogasteridae</taxon>
        <taxon>Pristionchus</taxon>
    </lineage>
</organism>
<gene>
    <name evidence="2" type="ORF">PENTCL1PPCAC_27855</name>
</gene>
<feature type="non-terminal residue" evidence="2">
    <location>
        <position position="1"/>
    </location>
</feature>
<protein>
    <submittedName>
        <fullName evidence="2">Uncharacterized protein</fullName>
    </submittedName>
</protein>
<name>A0AAV5UFB8_9BILA</name>